<gene>
    <name evidence="1" type="ORF">TNCV_1089491</name>
</gene>
<proteinExistence type="predicted"/>
<comment type="caution">
    <text evidence="1">The sequence shown here is derived from an EMBL/GenBank/DDBJ whole genome shotgun (WGS) entry which is preliminary data.</text>
</comment>
<keyword evidence="2" id="KW-1185">Reference proteome</keyword>
<dbReference type="AlphaFoldDB" id="A0A8X6ST30"/>
<evidence type="ECO:0000313" key="1">
    <source>
        <dbReference type="EMBL" id="GFY17173.1"/>
    </source>
</evidence>
<evidence type="ECO:0000313" key="2">
    <source>
        <dbReference type="Proteomes" id="UP000887159"/>
    </source>
</evidence>
<sequence length="83" mass="9495">MSRKSSRVVGGRGREATPPKVFLLPHIPVQLSASEEVRLDRECEMIFAQLKVPERLRLSSREEVRPQIKDESAHLPDLDLLIH</sequence>
<reference evidence="1" key="1">
    <citation type="submission" date="2020-08" db="EMBL/GenBank/DDBJ databases">
        <title>Multicomponent nature underlies the extraordinary mechanical properties of spider dragline silk.</title>
        <authorList>
            <person name="Kono N."/>
            <person name="Nakamura H."/>
            <person name="Mori M."/>
            <person name="Yoshida Y."/>
            <person name="Ohtoshi R."/>
            <person name="Malay A.D."/>
            <person name="Moran D.A.P."/>
            <person name="Tomita M."/>
            <person name="Numata K."/>
            <person name="Arakawa K."/>
        </authorList>
    </citation>
    <scope>NUCLEOTIDE SEQUENCE</scope>
</reference>
<protein>
    <submittedName>
        <fullName evidence="1">Uncharacterized protein</fullName>
    </submittedName>
</protein>
<dbReference type="EMBL" id="BMAU01021343">
    <property type="protein sequence ID" value="GFY17173.1"/>
    <property type="molecule type" value="Genomic_DNA"/>
</dbReference>
<organism evidence="1 2">
    <name type="scientific">Trichonephila clavipes</name>
    <name type="common">Golden silk orbweaver</name>
    <name type="synonym">Nephila clavipes</name>
    <dbReference type="NCBI Taxonomy" id="2585209"/>
    <lineage>
        <taxon>Eukaryota</taxon>
        <taxon>Metazoa</taxon>
        <taxon>Ecdysozoa</taxon>
        <taxon>Arthropoda</taxon>
        <taxon>Chelicerata</taxon>
        <taxon>Arachnida</taxon>
        <taxon>Araneae</taxon>
        <taxon>Araneomorphae</taxon>
        <taxon>Entelegynae</taxon>
        <taxon>Araneoidea</taxon>
        <taxon>Nephilidae</taxon>
        <taxon>Trichonephila</taxon>
    </lineage>
</organism>
<accession>A0A8X6ST30</accession>
<name>A0A8X6ST30_TRICX</name>
<dbReference type="Proteomes" id="UP000887159">
    <property type="component" value="Unassembled WGS sequence"/>
</dbReference>